<feature type="domain" description="Helicase C-terminal" evidence="5">
    <location>
        <begin position="289"/>
        <end position="425"/>
    </location>
</feature>
<evidence type="ECO:0000256" key="3">
    <source>
        <dbReference type="ARBA" id="ARBA00023125"/>
    </source>
</evidence>
<dbReference type="PROSITE" id="PS51194">
    <property type="entry name" value="HELICASE_CTER"/>
    <property type="match status" value="1"/>
</dbReference>
<sequence length="425" mass="48826">MQNKELSGRLLVLRQPLVNRSVPALTEIDENTLLCQRCQMSIAKKIYYLGSNTFYCPHCLFLGRLTNKDYLWAVPEINAFPKQSAPLVWQGKLTTQQQIVAQKLCLAEQNNQDYLVWAVTGSGKTEMLFLVLEQAIKKQKRIALVAPRVDVCTELYPRLQQAFAQVSIQLLHGQGAHDYHYTQLLVCTVHQLLKFRQAFDVLILDECDSYPYANNVLLHRAVEQAVKSTHTIIYLSATPSSEYQQLIHKNKLAYSILNRRFHGKDLPVPHFYLCSKKNKHQLPVKLVSRLQNLVTTKQRFLLFVDRILQAEQISQFLQKKLPQLEQTFVHSKDPKRQQKVAAFRKGQRQALVTTTVLERGVTFKNIDVIVWQADSQRFDSQSLIQIAGRAGRSSEFSDNKVSFYATTYNKAIDQAIKTIKKLNHA</sequence>
<keyword evidence="6" id="KW-0347">Helicase</keyword>
<evidence type="ECO:0000313" key="7">
    <source>
        <dbReference type="Proteomes" id="UP000831947"/>
    </source>
</evidence>
<evidence type="ECO:0000256" key="2">
    <source>
        <dbReference type="ARBA" id="ARBA00022840"/>
    </source>
</evidence>
<dbReference type="GO" id="GO:0004386">
    <property type="term" value="F:helicase activity"/>
    <property type="evidence" value="ECO:0007669"/>
    <property type="project" value="UniProtKB-KW"/>
</dbReference>
<proteinExistence type="predicted"/>
<dbReference type="InterPro" id="IPR006935">
    <property type="entry name" value="Helicase/UvrB_N"/>
</dbReference>
<evidence type="ECO:0000259" key="4">
    <source>
        <dbReference type="PROSITE" id="PS51192"/>
    </source>
</evidence>
<evidence type="ECO:0000313" key="6">
    <source>
        <dbReference type="EMBL" id="UQS83305.1"/>
    </source>
</evidence>
<dbReference type="InterPro" id="IPR001650">
    <property type="entry name" value="Helicase_C-like"/>
</dbReference>
<reference evidence="6 7" key="1">
    <citation type="journal article" date="2022" name="Int. J. Syst. Evol. Microbiol.">
        <title>Apilactobacillus apisilvae sp. nov., Nicolia spurrieriana gen. nov. sp. nov., Bombilactobacillus folatiphilus sp. nov. and Bombilactobacillus thymidiniphilus sp. nov., four new lactic acid bacterial isolates from stingless bees Tetragonula carbonaria and Austroplebeia australis.</title>
        <authorList>
            <person name="Oliphant S.A."/>
            <person name="Watson-Haigh N.S."/>
            <person name="Sumby K.M."/>
            <person name="Gardner J."/>
            <person name="Groom S."/>
            <person name="Jiranek V."/>
        </authorList>
    </citation>
    <scope>NUCLEOTIDE SEQUENCE [LARGE SCALE GENOMIC DNA]</scope>
    <source>
        <strain evidence="6 7">SG4_A1</strain>
    </source>
</reference>
<dbReference type="RefSeq" id="WP_249512531.1">
    <property type="nucleotide sequence ID" value="NZ_CP093365.1"/>
</dbReference>
<dbReference type="SMART" id="SM00487">
    <property type="entry name" value="DEXDc"/>
    <property type="match status" value="1"/>
</dbReference>
<dbReference type="InterPro" id="IPR027417">
    <property type="entry name" value="P-loop_NTPase"/>
</dbReference>
<dbReference type="InterPro" id="IPR014001">
    <property type="entry name" value="Helicase_ATP-bd"/>
</dbReference>
<dbReference type="PANTHER" id="PTHR30580:SF1">
    <property type="entry name" value="COMF OPERON PROTEIN 1"/>
    <property type="match status" value="1"/>
</dbReference>
<dbReference type="Pfam" id="PF04851">
    <property type="entry name" value="ResIII"/>
    <property type="match status" value="1"/>
</dbReference>
<keyword evidence="7" id="KW-1185">Reference proteome</keyword>
<dbReference type="Pfam" id="PF00271">
    <property type="entry name" value="Helicase_C"/>
    <property type="match status" value="1"/>
</dbReference>
<accession>A0ABY4PCF6</accession>
<organism evidence="6 7">
    <name type="scientific">Bombilactobacillus thymidiniphilus</name>
    <dbReference type="NCBI Taxonomy" id="2923363"/>
    <lineage>
        <taxon>Bacteria</taxon>
        <taxon>Bacillati</taxon>
        <taxon>Bacillota</taxon>
        <taxon>Bacilli</taxon>
        <taxon>Lactobacillales</taxon>
        <taxon>Lactobacillaceae</taxon>
        <taxon>Bombilactobacillus</taxon>
    </lineage>
</organism>
<evidence type="ECO:0000259" key="5">
    <source>
        <dbReference type="PROSITE" id="PS51194"/>
    </source>
</evidence>
<dbReference type="Gene3D" id="3.40.50.300">
    <property type="entry name" value="P-loop containing nucleotide triphosphate hydrolases"/>
    <property type="match status" value="2"/>
</dbReference>
<dbReference type="PANTHER" id="PTHR30580">
    <property type="entry name" value="PRIMOSOMAL PROTEIN N"/>
    <property type="match status" value="1"/>
</dbReference>
<dbReference type="EMBL" id="CP093365">
    <property type="protein sequence ID" value="UQS83305.1"/>
    <property type="molecule type" value="Genomic_DNA"/>
</dbReference>
<dbReference type="Proteomes" id="UP000831947">
    <property type="component" value="Chromosome"/>
</dbReference>
<dbReference type="SUPFAM" id="SSF52540">
    <property type="entry name" value="P-loop containing nucleoside triphosphate hydrolases"/>
    <property type="match status" value="1"/>
</dbReference>
<keyword evidence="3" id="KW-0238">DNA-binding</keyword>
<name>A0ABY4PCF6_9LACO</name>
<feature type="domain" description="Helicase ATP-binding" evidence="4">
    <location>
        <begin position="105"/>
        <end position="257"/>
    </location>
</feature>
<gene>
    <name evidence="6" type="ORF">MOO47_05885</name>
</gene>
<keyword evidence="6" id="KW-0378">Hydrolase</keyword>
<dbReference type="SMART" id="SM00490">
    <property type="entry name" value="HELICc"/>
    <property type="match status" value="1"/>
</dbReference>
<protein>
    <submittedName>
        <fullName evidence="6">DEAD/DEAH box helicase family protein</fullName>
    </submittedName>
</protein>
<dbReference type="PROSITE" id="PS51192">
    <property type="entry name" value="HELICASE_ATP_BIND_1"/>
    <property type="match status" value="1"/>
</dbReference>
<evidence type="ECO:0000256" key="1">
    <source>
        <dbReference type="ARBA" id="ARBA00022741"/>
    </source>
</evidence>
<keyword evidence="1" id="KW-0547">Nucleotide-binding</keyword>
<keyword evidence="2" id="KW-0067">ATP-binding</keyword>